<organism evidence="2 3">
    <name type="scientific">Alkalihalophilus pseudofirmus</name>
    <name type="common">Bacillus pseudofirmus</name>
    <dbReference type="NCBI Taxonomy" id="79885"/>
    <lineage>
        <taxon>Bacteria</taxon>
        <taxon>Bacillati</taxon>
        <taxon>Bacillota</taxon>
        <taxon>Bacilli</taxon>
        <taxon>Bacillales</taxon>
        <taxon>Bacillaceae</taxon>
        <taxon>Alkalihalophilus</taxon>
    </lineage>
</organism>
<dbReference type="PANTHER" id="PTHR33993:SF14">
    <property type="entry name" value="GB|AAF24581.1"/>
    <property type="match status" value="1"/>
</dbReference>
<dbReference type="InterPro" id="IPR052164">
    <property type="entry name" value="Anthracycline_SecMetBiosynth"/>
</dbReference>
<dbReference type="InterPro" id="IPR041581">
    <property type="entry name" value="Glyoxalase_6"/>
</dbReference>
<dbReference type="RefSeq" id="WP_323466025.1">
    <property type="nucleotide sequence ID" value="NZ_CP144224.1"/>
</dbReference>
<feature type="domain" description="VOC" evidence="1">
    <location>
        <begin position="3"/>
        <end position="116"/>
    </location>
</feature>
<evidence type="ECO:0000259" key="1">
    <source>
        <dbReference type="PROSITE" id="PS51819"/>
    </source>
</evidence>
<gene>
    <name evidence="2" type="ORF">RYX45_05090</name>
</gene>
<dbReference type="Pfam" id="PF18029">
    <property type="entry name" value="Glyoxalase_6"/>
    <property type="match status" value="1"/>
</dbReference>
<dbReference type="PROSITE" id="PS51819">
    <property type="entry name" value="VOC"/>
    <property type="match status" value="1"/>
</dbReference>
<accession>A0AAJ2KTU0</accession>
<dbReference type="Gene3D" id="3.10.180.10">
    <property type="entry name" value="2,3-Dihydroxybiphenyl 1,2-Dioxygenase, domain 1"/>
    <property type="match status" value="1"/>
</dbReference>
<proteinExistence type="predicted"/>
<dbReference type="PANTHER" id="PTHR33993">
    <property type="entry name" value="GLYOXALASE-RELATED"/>
    <property type="match status" value="1"/>
</dbReference>
<dbReference type="InterPro" id="IPR029068">
    <property type="entry name" value="Glyas_Bleomycin-R_OHBP_Dase"/>
</dbReference>
<dbReference type="InterPro" id="IPR037523">
    <property type="entry name" value="VOC_core"/>
</dbReference>
<dbReference type="AlphaFoldDB" id="A0AAJ2KTU0"/>
<name>A0AAJ2KTU0_ALKPS</name>
<evidence type="ECO:0000313" key="3">
    <source>
        <dbReference type="Proteomes" id="UP001285636"/>
    </source>
</evidence>
<dbReference type="Proteomes" id="UP001285636">
    <property type="component" value="Unassembled WGS sequence"/>
</dbReference>
<protein>
    <submittedName>
        <fullName evidence="2">VOC family protein</fullName>
    </submittedName>
</protein>
<evidence type="ECO:0000313" key="2">
    <source>
        <dbReference type="EMBL" id="MDV2884544.1"/>
    </source>
</evidence>
<dbReference type="EMBL" id="JAWJAY010000001">
    <property type="protein sequence ID" value="MDV2884544.1"/>
    <property type="molecule type" value="Genomic_DNA"/>
</dbReference>
<dbReference type="SUPFAM" id="SSF54593">
    <property type="entry name" value="Glyoxalase/Bleomycin resistance protein/Dihydroxybiphenyl dioxygenase"/>
    <property type="match status" value="1"/>
</dbReference>
<sequence length="119" mass="13448">MGKVIGFEISSQQPEKAAAFYTEVFGWEVSEPHWDYRSVQYQTTAEQNALIGGISKGPRDFPHGTRIQIQVDSLDETIGKAIEYGAMVLREKMEFDDFYMTYIVDPTGVCLGLIEMKSL</sequence>
<comment type="caution">
    <text evidence="2">The sequence shown here is derived from an EMBL/GenBank/DDBJ whole genome shotgun (WGS) entry which is preliminary data.</text>
</comment>
<reference evidence="2" key="1">
    <citation type="submission" date="2023-10" db="EMBL/GenBank/DDBJ databases">
        <title>Screening of Alkalihalophilus pseudofirmusBZ-TG-HK211 and Its Alleviation of Salt Stress on Rapeseed Growth.</title>
        <authorList>
            <person name="Zhao B."/>
            <person name="Guo T."/>
        </authorList>
    </citation>
    <scope>NUCLEOTIDE SEQUENCE</scope>
    <source>
        <strain evidence="2">BZ-TG-HK211</strain>
    </source>
</reference>